<feature type="transmembrane region" description="Helical" evidence="1">
    <location>
        <begin position="410"/>
        <end position="427"/>
    </location>
</feature>
<organism evidence="3 4">
    <name type="scientific">Maribacter stanieri</name>
    <dbReference type="NCBI Taxonomy" id="440514"/>
    <lineage>
        <taxon>Bacteria</taxon>
        <taxon>Pseudomonadati</taxon>
        <taxon>Bacteroidota</taxon>
        <taxon>Flavobacteriia</taxon>
        <taxon>Flavobacteriales</taxon>
        <taxon>Flavobacteriaceae</taxon>
        <taxon>Maribacter</taxon>
    </lineage>
</organism>
<proteinExistence type="predicted"/>
<protein>
    <submittedName>
        <fullName evidence="3">N-terminal double-transmembrane domain-containing protein</fullName>
    </submittedName>
</protein>
<keyword evidence="1 3" id="KW-0812">Transmembrane</keyword>
<dbReference type="PANTHER" id="PTHR37464:SF1">
    <property type="entry name" value="BLL2463 PROTEIN"/>
    <property type="match status" value="1"/>
</dbReference>
<accession>A0A1I6JES3</accession>
<keyword evidence="4" id="KW-1185">Reference proteome</keyword>
<dbReference type="InterPro" id="IPR024163">
    <property type="entry name" value="Aerotolerance_reg_N"/>
</dbReference>
<dbReference type="InterPro" id="IPR011933">
    <property type="entry name" value="Double_TM_dom"/>
</dbReference>
<feature type="domain" description="Aerotolerance regulator N-terminal" evidence="2">
    <location>
        <begin position="1"/>
        <end position="76"/>
    </location>
</feature>
<dbReference type="RefSeq" id="WP_091903513.1">
    <property type="nucleotide sequence ID" value="NZ_FOYX01000002.1"/>
</dbReference>
<feature type="transmembrane region" description="Helical" evidence="1">
    <location>
        <begin position="6"/>
        <end position="24"/>
    </location>
</feature>
<dbReference type="AlphaFoldDB" id="A0A1I6JES3"/>
<dbReference type="EMBL" id="FOYX01000002">
    <property type="protein sequence ID" value="SFR77523.1"/>
    <property type="molecule type" value="Genomic_DNA"/>
</dbReference>
<dbReference type="STRING" id="440514.SAMN04488010_2669"/>
<name>A0A1I6JES3_9FLAO</name>
<dbReference type="PANTHER" id="PTHR37464">
    <property type="entry name" value="BLL2463 PROTEIN"/>
    <property type="match status" value="1"/>
</dbReference>
<evidence type="ECO:0000256" key="1">
    <source>
        <dbReference type="SAM" id="Phobius"/>
    </source>
</evidence>
<evidence type="ECO:0000313" key="3">
    <source>
        <dbReference type="EMBL" id="SFR77523.1"/>
    </source>
</evidence>
<keyword evidence="1" id="KW-0472">Membrane</keyword>
<sequence length="432" mass="48735">MSFAQPSYLWALLGLLVPIAIHLWSKKEAKTIKIGSVQLLSESKSRQSSSIQLNEWWLLLLRMAIISLITLVMAKPQWQSKVNNSKLTYIVEPEFAKNEKFMARFNDLQADQEIRLLQSGLPINDTEYANSEDFNSADYWSFASEMDALQTDSIIVFTNGYAKGLKGPRPETNHHINWIVLDSAQTVEKPLIAYQKEKNITLFTANNSPVASKIATKYIELGDVYQLTSNGDSLQVLSSNSNSTKIPLIQQPALEVSLVYAESLSADKRYITAALAALSTYLNREIKVESSLDNEVLKNKESDLTIWLSTKPALVSARKKLVFKNDTISNALIIKGEDENTFYITERITTENAVSGRLTENLLSILDVNKEVKELQAKADIRSVTEADLKTNFIENKASKTHKASWSLNPYLWVVLLVLLFVERFVAYKRTQ</sequence>
<dbReference type="Proteomes" id="UP000199462">
    <property type="component" value="Unassembled WGS sequence"/>
</dbReference>
<dbReference type="Pfam" id="PF07584">
    <property type="entry name" value="BatA"/>
    <property type="match status" value="1"/>
</dbReference>
<gene>
    <name evidence="3" type="ORF">SAMN04488010_2669</name>
</gene>
<keyword evidence="1" id="KW-1133">Transmembrane helix</keyword>
<reference evidence="4" key="1">
    <citation type="submission" date="2016-10" db="EMBL/GenBank/DDBJ databases">
        <authorList>
            <person name="Varghese N."/>
            <person name="Submissions S."/>
        </authorList>
    </citation>
    <scope>NUCLEOTIDE SEQUENCE [LARGE SCALE GENOMIC DNA]</scope>
    <source>
        <strain evidence="4">DSM 19891</strain>
    </source>
</reference>
<dbReference type="NCBIfam" id="TIGR02226">
    <property type="entry name" value="two_anch"/>
    <property type="match status" value="1"/>
</dbReference>
<evidence type="ECO:0000313" key="4">
    <source>
        <dbReference type="Proteomes" id="UP000199462"/>
    </source>
</evidence>
<evidence type="ECO:0000259" key="2">
    <source>
        <dbReference type="Pfam" id="PF07584"/>
    </source>
</evidence>